<feature type="compositionally biased region" description="Polar residues" evidence="3">
    <location>
        <begin position="809"/>
        <end position="831"/>
    </location>
</feature>
<reference evidence="5" key="1">
    <citation type="submission" date="2025-08" db="UniProtKB">
        <authorList>
            <consortium name="RefSeq"/>
        </authorList>
    </citation>
    <scope>IDENTIFICATION</scope>
    <source>
        <tissue evidence="5">Whole organism</tissue>
    </source>
</reference>
<evidence type="ECO:0000256" key="1">
    <source>
        <dbReference type="ARBA" id="ARBA00009019"/>
    </source>
</evidence>
<evidence type="ECO:0000256" key="3">
    <source>
        <dbReference type="SAM" id="MobiDB-lite"/>
    </source>
</evidence>
<dbReference type="OrthoDB" id="10059415at2759"/>
<dbReference type="PANTHER" id="PTHR19232">
    <property type="entry name" value="CENTROCORTIN FAMILY MEMBER"/>
    <property type="match status" value="1"/>
</dbReference>
<evidence type="ECO:0000313" key="4">
    <source>
        <dbReference type="Proteomes" id="UP000504606"/>
    </source>
</evidence>
<feature type="compositionally biased region" description="Polar residues" evidence="3">
    <location>
        <begin position="753"/>
        <end position="786"/>
    </location>
</feature>
<dbReference type="AlphaFoldDB" id="A0A6J1TDH5"/>
<sequence length="838" mass="92543">MSSGKDTYWETHPTPASTLPSLDFWDYSIELECLQGPEDLQLAAELGKTLLERNKELETTLRQQQTVIEDQTQEIEYLTKQTAALREVNDSRLRIYEQLEVSILDLERANQRLALDSAADKKHIKTLCVNIDSLEARCEELQKQSDELQKQLERKTSGPSSNNNNNKCDAFADAPNLEEEVDRLRGEMQELKAQRLRDQRRSSKLEEQVQALVQENQVMEEQLQVFQHKEEDMKSLQEEISTLEEIRSGQLCGRCTQKMGSPQGPLHESLQLLEQCGGGAGEDGDEEDVSVIDSFVSDSQRASVLLQLQERSSENPYRDLVQKYEALVQIQSNPVSSRRPSKPNVVPVSNGPPAAHAALSLQEELQMSGDFNSFRNTDEESGNEDNGSTLLSQKTGRGLQSEAAKKAGQNKTFSTTPTDFSEAETSSSGFSDETSNKSTQTESHKLPGGFLCTIVDGEDCRFSIYDDASPVDGRFRNTPEYRSLFREIFDILKKAAEARDEGEKLPLLDDVSVPHDPPRVPPVTPAKEELPLLKMLAQDGTQTSVISEEPSEICSEICSEIVADAEVERVTATMVEELSLPSPSTSVGEKNAEAGPVSSPASASASTSGSNADGGTKKFMDRAGEVEQEPKPASPAPKKDIMEYLAMGVGRKKGRSRKNSPHASPRKGIERVDPSNLSMIVGLNNARISHDKSPRRRRDRYADSPSRNSESPSRQSDSPSRRGYHSRSPSGHRNSTASANALAARCHREVDEFSSTQPGPSKSHSSRGGSAQSTAWTFSQTASTASQDIARLKKLEMSYADVLRKRPTSLPTSLPMTSQPMVNKCTQVTSRKSYHHHK</sequence>
<dbReference type="GeneID" id="113213903"/>
<dbReference type="CTD" id="136039910"/>
<feature type="region of interest" description="Disordered" evidence="3">
    <location>
        <begin position="580"/>
        <end position="786"/>
    </location>
</feature>
<feature type="region of interest" description="Disordered" evidence="3">
    <location>
        <begin position="332"/>
        <end position="353"/>
    </location>
</feature>
<organism evidence="4 5">
    <name type="scientific">Frankliniella occidentalis</name>
    <name type="common">Western flower thrips</name>
    <name type="synonym">Euthrips occidentalis</name>
    <dbReference type="NCBI Taxonomy" id="133901"/>
    <lineage>
        <taxon>Eukaryota</taxon>
        <taxon>Metazoa</taxon>
        <taxon>Ecdysozoa</taxon>
        <taxon>Arthropoda</taxon>
        <taxon>Hexapoda</taxon>
        <taxon>Insecta</taxon>
        <taxon>Pterygota</taxon>
        <taxon>Neoptera</taxon>
        <taxon>Paraneoptera</taxon>
        <taxon>Thysanoptera</taxon>
        <taxon>Terebrantia</taxon>
        <taxon>Thripoidea</taxon>
        <taxon>Thripidae</taxon>
        <taxon>Frankliniella</taxon>
    </lineage>
</organism>
<feature type="compositionally biased region" description="Polar residues" evidence="3">
    <location>
        <begin position="727"/>
        <end position="739"/>
    </location>
</feature>
<feature type="compositionally biased region" description="Polar residues" evidence="3">
    <location>
        <begin position="409"/>
        <end position="441"/>
    </location>
</feature>
<feature type="compositionally biased region" description="Low complexity" evidence="3">
    <location>
        <begin position="704"/>
        <end position="718"/>
    </location>
</feature>
<dbReference type="PANTHER" id="PTHR19232:SF7">
    <property type="entry name" value="CENTROCORTIN, ISOFORM A"/>
    <property type="match status" value="1"/>
</dbReference>
<dbReference type="KEGG" id="foc:113213903"/>
<evidence type="ECO:0000256" key="2">
    <source>
        <dbReference type="ARBA" id="ARBA00023054"/>
    </source>
</evidence>
<proteinExistence type="inferred from homology"/>
<keyword evidence="2" id="KW-0175">Coiled coil</keyword>
<dbReference type="InterPro" id="IPR026079">
    <property type="entry name" value="CDR2"/>
</dbReference>
<evidence type="ECO:0000313" key="5">
    <source>
        <dbReference type="RefSeq" id="XP_026288916.1"/>
    </source>
</evidence>
<feature type="compositionally biased region" description="Low complexity" evidence="3">
    <location>
        <begin position="593"/>
        <end position="614"/>
    </location>
</feature>
<name>A0A6J1TDH5_FRAOC</name>
<feature type="compositionally biased region" description="Basic residues" evidence="3">
    <location>
        <begin position="650"/>
        <end position="660"/>
    </location>
</feature>
<keyword evidence="4" id="KW-1185">Reference proteome</keyword>
<dbReference type="Proteomes" id="UP000504606">
    <property type="component" value="Unplaced"/>
</dbReference>
<comment type="similarity">
    <text evidence="1">Belongs to the CDR2 family.</text>
</comment>
<feature type="compositionally biased region" description="Polar residues" evidence="3">
    <location>
        <begin position="157"/>
        <end position="167"/>
    </location>
</feature>
<protein>
    <submittedName>
        <fullName evidence="5">Uncharacterized protein LOC113213903 isoform X1</fullName>
    </submittedName>
</protein>
<feature type="region of interest" description="Disordered" evidence="3">
    <location>
        <begin position="808"/>
        <end position="838"/>
    </location>
</feature>
<feature type="compositionally biased region" description="Basic and acidic residues" evidence="3">
    <location>
        <begin position="615"/>
        <end position="630"/>
    </location>
</feature>
<feature type="region of interest" description="Disordered" evidence="3">
    <location>
        <begin position="149"/>
        <end position="174"/>
    </location>
</feature>
<feature type="compositionally biased region" description="Polar residues" evidence="3">
    <location>
        <begin position="384"/>
        <end position="395"/>
    </location>
</feature>
<feature type="region of interest" description="Disordered" evidence="3">
    <location>
        <begin position="372"/>
        <end position="446"/>
    </location>
</feature>
<gene>
    <name evidence="5" type="primary">LOC113213903</name>
</gene>
<dbReference type="RefSeq" id="XP_026288916.1">
    <property type="nucleotide sequence ID" value="XM_026433131.2"/>
</dbReference>
<accession>A0A6J1TDH5</accession>